<name>A0A4E9E2Q9_GIBZA</name>
<keyword evidence="2" id="KW-0863">Zinc-finger</keyword>
<dbReference type="EMBL" id="CAAKMV010000133">
    <property type="protein sequence ID" value="VIO58439.1"/>
    <property type="molecule type" value="Genomic_DNA"/>
</dbReference>
<dbReference type="InterPro" id="IPR017907">
    <property type="entry name" value="Znf_RING_CS"/>
</dbReference>
<evidence type="ECO:0000256" key="4">
    <source>
        <dbReference type="SAM" id="MobiDB-lite"/>
    </source>
</evidence>
<protein>
    <recommendedName>
        <fullName evidence="6">RING-type domain-containing protein</fullName>
    </recommendedName>
</protein>
<gene>
    <name evidence="5" type="ORF">FUG_LOCUS306215</name>
</gene>
<evidence type="ECO:0008006" key="6">
    <source>
        <dbReference type="Google" id="ProtNLM"/>
    </source>
</evidence>
<keyword evidence="1" id="KW-0479">Metal-binding</keyword>
<proteinExistence type="predicted"/>
<sequence length="499" mass="54871">MEASEDPSTREAAASQLSYLDQWEAAYTGENVELPLPQQIVELRIIRPYLESVASGSELWDADRVGRLINESLLAAMQPPFVAEATESWDTTAATAASPTCSPSAESAAKVGGTSNESVVKVERQLGFGDRIAKISQSKLAKYTNNAWEFLQNGSRAKMTQPDKSENKLCCHSDHSEEDLISFENDPVVGPADIKPINITIPHDTFTDDKVDVKDEPVDACLIVDQCTSLKIEDDHAGVASTHLLEEAVKCFTCGTTPSAEALVMCPCQHQYCHGCLCHMVKSSIRGEIPFPPMCCESPVPIDVNTSVFDQNTLCDFFSRKFGISYMNPDASPRKRKAIGAPYQDKAPSQVHGVTVRMSRNGVQGSCYLCKRVNEKDSFCPDCCYRCNRSHASCKCAWWEERQRRMEAQKAINDNTFNPNAPALCPTDGSDKCRKMPLNGIFRGRRDSALFVGEPPRTDWGGDLSVHASSHAIHGYVLSAVTRSVGSVRGRGEYEFCNT</sequence>
<organism evidence="5">
    <name type="scientific">Gibberella zeae</name>
    <name type="common">Wheat head blight fungus</name>
    <name type="synonym">Fusarium graminearum</name>
    <dbReference type="NCBI Taxonomy" id="5518"/>
    <lineage>
        <taxon>Eukaryota</taxon>
        <taxon>Fungi</taxon>
        <taxon>Dikarya</taxon>
        <taxon>Ascomycota</taxon>
        <taxon>Pezizomycotina</taxon>
        <taxon>Sordariomycetes</taxon>
        <taxon>Hypocreomycetidae</taxon>
        <taxon>Hypocreales</taxon>
        <taxon>Nectriaceae</taxon>
        <taxon>Fusarium</taxon>
    </lineage>
</organism>
<keyword evidence="3" id="KW-0862">Zinc</keyword>
<dbReference type="GO" id="GO:0008270">
    <property type="term" value="F:zinc ion binding"/>
    <property type="evidence" value="ECO:0007669"/>
    <property type="project" value="UniProtKB-KW"/>
</dbReference>
<evidence type="ECO:0000256" key="3">
    <source>
        <dbReference type="ARBA" id="ARBA00022833"/>
    </source>
</evidence>
<reference evidence="5" key="1">
    <citation type="submission" date="2019-04" db="EMBL/GenBank/DDBJ databases">
        <authorList>
            <person name="Melise S."/>
            <person name="Noan J."/>
            <person name="Okalmin O."/>
        </authorList>
    </citation>
    <scope>NUCLEOTIDE SEQUENCE</scope>
    <source>
        <strain evidence="5">FN9</strain>
    </source>
</reference>
<evidence type="ECO:0000256" key="2">
    <source>
        <dbReference type="ARBA" id="ARBA00022771"/>
    </source>
</evidence>
<evidence type="ECO:0000313" key="5">
    <source>
        <dbReference type="EMBL" id="VIO58439.1"/>
    </source>
</evidence>
<feature type="compositionally biased region" description="Low complexity" evidence="4">
    <location>
        <begin position="93"/>
        <end position="109"/>
    </location>
</feature>
<dbReference type="AlphaFoldDB" id="A0A4E9E2Q9"/>
<feature type="region of interest" description="Disordered" evidence="4">
    <location>
        <begin position="93"/>
        <end position="114"/>
    </location>
</feature>
<evidence type="ECO:0000256" key="1">
    <source>
        <dbReference type="ARBA" id="ARBA00022723"/>
    </source>
</evidence>
<dbReference type="PROSITE" id="PS00518">
    <property type="entry name" value="ZF_RING_1"/>
    <property type="match status" value="1"/>
</dbReference>
<accession>A0A4E9E2Q9</accession>